<keyword evidence="2" id="KW-1185">Reference proteome</keyword>
<proteinExistence type="predicted"/>
<dbReference type="EMBL" id="JAYMYQ010000005">
    <property type="protein sequence ID" value="KAK7328718.1"/>
    <property type="molecule type" value="Genomic_DNA"/>
</dbReference>
<dbReference type="AlphaFoldDB" id="A0AAN9L8K7"/>
<comment type="caution">
    <text evidence="1">The sequence shown here is derived from an EMBL/GenBank/DDBJ whole genome shotgun (WGS) entry which is preliminary data.</text>
</comment>
<evidence type="ECO:0000313" key="2">
    <source>
        <dbReference type="Proteomes" id="UP001367508"/>
    </source>
</evidence>
<protein>
    <submittedName>
        <fullName evidence="1">Uncharacterized protein</fullName>
    </submittedName>
</protein>
<dbReference type="Proteomes" id="UP001367508">
    <property type="component" value="Unassembled WGS sequence"/>
</dbReference>
<reference evidence="1 2" key="1">
    <citation type="submission" date="2024-01" db="EMBL/GenBank/DDBJ databases">
        <title>The genomes of 5 underutilized Papilionoideae crops provide insights into root nodulation and disease resistanc.</title>
        <authorList>
            <person name="Jiang F."/>
        </authorList>
    </citation>
    <scope>NUCLEOTIDE SEQUENCE [LARGE SCALE GENOMIC DNA]</scope>
    <source>
        <strain evidence="1">LVBAO_FW01</strain>
        <tissue evidence="1">Leaves</tissue>
    </source>
</reference>
<organism evidence="1 2">
    <name type="scientific">Canavalia gladiata</name>
    <name type="common">Sword bean</name>
    <name type="synonym">Dolichos gladiatus</name>
    <dbReference type="NCBI Taxonomy" id="3824"/>
    <lineage>
        <taxon>Eukaryota</taxon>
        <taxon>Viridiplantae</taxon>
        <taxon>Streptophyta</taxon>
        <taxon>Embryophyta</taxon>
        <taxon>Tracheophyta</taxon>
        <taxon>Spermatophyta</taxon>
        <taxon>Magnoliopsida</taxon>
        <taxon>eudicotyledons</taxon>
        <taxon>Gunneridae</taxon>
        <taxon>Pentapetalae</taxon>
        <taxon>rosids</taxon>
        <taxon>fabids</taxon>
        <taxon>Fabales</taxon>
        <taxon>Fabaceae</taxon>
        <taxon>Papilionoideae</taxon>
        <taxon>50 kb inversion clade</taxon>
        <taxon>NPAAA clade</taxon>
        <taxon>indigoferoid/millettioid clade</taxon>
        <taxon>Phaseoleae</taxon>
        <taxon>Canavalia</taxon>
    </lineage>
</organism>
<accession>A0AAN9L8K7</accession>
<sequence>MQKLLLHVNSFTYIYETRFPTAIAAGTIVLSTLFLTANERLEAILVVSFHIFELHLNPTTGAGAKLNDARKLPWTPKCHDQRGVFFENQKMRDSRKEFPFAEEKIELQTLRALLRHDNHLMHQDRNSFIFGAWSRAYYLIETSKWLVLDFFRNREQS</sequence>
<name>A0AAN9L8K7_CANGL</name>
<gene>
    <name evidence="1" type="ORF">VNO77_22835</name>
</gene>
<evidence type="ECO:0000313" key="1">
    <source>
        <dbReference type="EMBL" id="KAK7328718.1"/>
    </source>
</evidence>